<dbReference type="GO" id="GO:0051287">
    <property type="term" value="F:NAD binding"/>
    <property type="evidence" value="ECO:0007669"/>
    <property type="project" value="InterPro"/>
</dbReference>
<proteinExistence type="predicted"/>
<keyword evidence="1" id="KW-0560">Oxidoreductase</keyword>
<evidence type="ECO:0000256" key="1">
    <source>
        <dbReference type="ARBA" id="ARBA00023002"/>
    </source>
</evidence>
<dbReference type="InterPro" id="IPR029154">
    <property type="entry name" value="HIBADH-like_NADP-bd"/>
</dbReference>
<dbReference type="SUPFAM" id="SSF51735">
    <property type="entry name" value="NAD(P)-binding Rossmann-fold domains"/>
    <property type="match status" value="1"/>
</dbReference>
<dbReference type="EMBL" id="JACARV010000059">
    <property type="protein sequence ID" value="NWC82473.1"/>
    <property type="molecule type" value="Genomic_DNA"/>
</dbReference>
<feature type="active site" evidence="3">
    <location>
        <position position="173"/>
    </location>
</feature>
<evidence type="ECO:0000256" key="2">
    <source>
        <dbReference type="ARBA" id="ARBA00023027"/>
    </source>
</evidence>
<dbReference type="Proteomes" id="UP000542695">
    <property type="component" value="Unassembled WGS sequence"/>
</dbReference>
<dbReference type="InterPro" id="IPR013328">
    <property type="entry name" value="6PGD_dom2"/>
</dbReference>
<evidence type="ECO:0000259" key="5">
    <source>
        <dbReference type="Pfam" id="PF14833"/>
    </source>
</evidence>
<evidence type="ECO:0000313" key="7">
    <source>
        <dbReference type="Proteomes" id="UP000542695"/>
    </source>
</evidence>
<dbReference type="InterPro" id="IPR036291">
    <property type="entry name" value="NAD(P)-bd_dom_sf"/>
</dbReference>
<name>A0A7Y8D4G8_PSEPU</name>
<accession>A0A7Y8D4G8</accession>
<sequence length="294" mass="31868">MTITVGLIGLGQMGHAICHRLLDTGVEVLIHNRTYEKAEKLIHRGALWKNNLRELAANANIILVCVSGESALRAIYYSDTDGLLYSLQEGKVVIDFSTLSAESAVNLHEAFGNIGVSYIECPISGGVMGALQGKLCSIVSGNEQAYSSAHPILIKICKTINYVKQPGKAQQLKILNNLAESINLAGALEVIHQGQALGLDLESMVKVFTSCRGRSAYMHVSLNYILSGLTTSHVTLAVRCKDLELAQSQLPDLKAYPATAMAIQCFIDARHAFGDDVDQCQYFSLLAQRRSVTS</sequence>
<dbReference type="GO" id="GO:0050661">
    <property type="term" value="F:NADP binding"/>
    <property type="evidence" value="ECO:0007669"/>
    <property type="project" value="InterPro"/>
</dbReference>
<evidence type="ECO:0000256" key="3">
    <source>
        <dbReference type="PIRSR" id="PIRSR000103-1"/>
    </source>
</evidence>
<dbReference type="PANTHER" id="PTHR43060">
    <property type="entry name" value="3-HYDROXYISOBUTYRATE DEHYDROGENASE-LIKE 1, MITOCHONDRIAL-RELATED"/>
    <property type="match status" value="1"/>
</dbReference>
<keyword evidence="2" id="KW-0520">NAD</keyword>
<reference evidence="6 7" key="1">
    <citation type="submission" date="2020-04" db="EMBL/GenBank/DDBJ databases">
        <title>Molecular characterization of pseudomonads from Agaricus bisporus reveal novel blotch 2 pathogens in Western Europe.</title>
        <authorList>
            <person name="Taparia T."/>
            <person name="Krijger M."/>
            <person name="Haynes E."/>
            <person name="Elpinstone J.G."/>
            <person name="Noble R."/>
            <person name="Van Der Wolf J."/>
        </authorList>
    </citation>
    <scope>NUCLEOTIDE SEQUENCE [LARGE SCALE GENOMIC DNA]</scope>
    <source>
        <strain evidence="6 7">P7765</strain>
    </source>
</reference>
<dbReference type="Pfam" id="PF14833">
    <property type="entry name" value="NAD_binding_11"/>
    <property type="match status" value="1"/>
</dbReference>
<dbReference type="SUPFAM" id="SSF48179">
    <property type="entry name" value="6-phosphogluconate dehydrogenase C-terminal domain-like"/>
    <property type="match status" value="1"/>
</dbReference>
<dbReference type="GO" id="GO:0016491">
    <property type="term" value="F:oxidoreductase activity"/>
    <property type="evidence" value="ECO:0007669"/>
    <property type="project" value="UniProtKB-KW"/>
</dbReference>
<dbReference type="InterPro" id="IPR015815">
    <property type="entry name" value="HIBADH-related"/>
</dbReference>
<protein>
    <submittedName>
        <fullName evidence="6">NAD(P)-dependent oxidoreductase</fullName>
    </submittedName>
</protein>
<organism evidence="6 7">
    <name type="scientific">Pseudomonas putida</name>
    <name type="common">Arthrobacter siderocapsulatus</name>
    <dbReference type="NCBI Taxonomy" id="303"/>
    <lineage>
        <taxon>Bacteria</taxon>
        <taxon>Pseudomonadati</taxon>
        <taxon>Pseudomonadota</taxon>
        <taxon>Gammaproteobacteria</taxon>
        <taxon>Pseudomonadales</taxon>
        <taxon>Pseudomonadaceae</taxon>
        <taxon>Pseudomonas</taxon>
    </lineage>
</organism>
<dbReference type="Gene3D" id="1.10.1040.10">
    <property type="entry name" value="N-(1-d-carboxylethyl)-l-norvaline Dehydrogenase, domain 2"/>
    <property type="match status" value="1"/>
</dbReference>
<gene>
    <name evidence="6" type="ORF">HX798_19610</name>
</gene>
<feature type="domain" description="6-phosphogluconate dehydrogenase NADP-binding" evidence="4">
    <location>
        <begin position="4"/>
        <end position="162"/>
    </location>
</feature>
<evidence type="ECO:0000313" key="6">
    <source>
        <dbReference type="EMBL" id="NWC82473.1"/>
    </source>
</evidence>
<dbReference type="Pfam" id="PF03446">
    <property type="entry name" value="NAD_binding_2"/>
    <property type="match status" value="1"/>
</dbReference>
<dbReference type="InterPro" id="IPR006115">
    <property type="entry name" value="6PGDH_NADP-bd"/>
</dbReference>
<dbReference type="PANTHER" id="PTHR43060:SF15">
    <property type="entry name" value="3-HYDROXYISOBUTYRATE DEHYDROGENASE-LIKE 1, MITOCHONDRIAL-RELATED"/>
    <property type="match status" value="1"/>
</dbReference>
<evidence type="ECO:0000259" key="4">
    <source>
        <dbReference type="Pfam" id="PF03446"/>
    </source>
</evidence>
<dbReference type="AlphaFoldDB" id="A0A7Y8D4G8"/>
<dbReference type="PIRSF" id="PIRSF000103">
    <property type="entry name" value="HIBADH"/>
    <property type="match status" value="1"/>
</dbReference>
<feature type="domain" description="3-hydroxyisobutyrate dehydrogenase-like NAD-binding" evidence="5">
    <location>
        <begin position="167"/>
        <end position="283"/>
    </location>
</feature>
<comment type="caution">
    <text evidence="6">The sequence shown here is derived from an EMBL/GenBank/DDBJ whole genome shotgun (WGS) entry which is preliminary data.</text>
</comment>
<dbReference type="RefSeq" id="WP_161871653.1">
    <property type="nucleotide sequence ID" value="NZ_JACARV010000059.1"/>
</dbReference>
<dbReference type="InterPro" id="IPR008927">
    <property type="entry name" value="6-PGluconate_DH-like_C_sf"/>
</dbReference>
<dbReference type="Gene3D" id="3.40.50.720">
    <property type="entry name" value="NAD(P)-binding Rossmann-like Domain"/>
    <property type="match status" value="1"/>
</dbReference>